<dbReference type="RefSeq" id="WP_097174873.1">
    <property type="nucleotide sequence ID" value="NZ_OBML01000005.1"/>
</dbReference>
<feature type="region of interest" description="Disordered" evidence="1">
    <location>
        <begin position="147"/>
        <end position="176"/>
    </location>
</feature>
<dbReference type="EMBL" id="OBML01000005">
    <property type="protein sequence ID" value="SOC06771.1"/>
    <property type="molecule type" value="Genomic_DNA"/>
</dbReference>
<feature type="transmembrane region" description="Helical" evidence="2">
    <location>
        <begin position="6"/>
        <end position="27"/>
    </location>
</feature>
<dbReference type="InterPro" id="IPR005183">
    <property type="entry name" value="DUF305_CopM-like"/>
</dbReference>
<evidence type="ECO:0000313" key="5">
    <source>
        <dbReference type="Proteomes" id="UP000219331"/>
    </source>
</evidence>
<evidence type="ECO:0000256" key="1">
    <source>
        <dbReference type="SAM" id="MobiDB-lite"/>
    </source>
</evidence>
<evidence type="ECO:0000259" key="3">
    <source>
        <dbReference type="Pfam" id="PF03713"/>
    </source>
</evidence>
<dbReference type="Pfam" id="PF03713">
    <property type="entry name" value="DUF305"/>
    <property type="match status" value="1"/>
</dbReference>
<accession>A0A285SG76</accession>
<feature type="transmembrane region" description="Helical" evidence="2">
    <location>
        <begin position="39"/>
        <end position="59"/>
    </location>
</feature>
<dbReference type="InterPro" id="IPR012347">
    <property type="entry name" value="Ferritin-like"/>
</dbReference>
<dbReference type="OrthoDB" id="517560at2"/>
<feature type="transmembrane region" description="Helical" evidence="2">
    <location>
        <begin position="65"/>
        <end position="84"/>
    </location>
</feature>
<reference evidence="4 5" key="1">
    <citation type="submission" date="2017-08" db="EMBL/GenBank/DDBJ databases">
        <authorList>
            <person name="de Groot N.N."/>
        </authorList>
    </citation>
    <scope>NUCLEOTIDE SEQUENCE [LARGE SCALE GENOMIC DNA]</scope>
    <source>
        <strain evidence="4 5">USBA 352</strain>
    </source>
</reference>
<keyword evidence="5" id="KW-1185">Reference proteome</keyword>
<dbReference type="STRING" id="538381.GCA_001696535_02087"/>
<protein>
    <recommendedName>
        <fullName evidence="3">DUF305 domain-containing protein</fullName>
    </recommendedName>
</protein>
<organism evidence="4 5">
    <name type="scientific">Stappia indica</name>
    <dbReference type="NCBI Taxonomy" id="538381"/>
    <lineage>
        <taxon>Bacteria</taxon>
        <taxon>Pseudomonadati</taxon>
        <taxon>Pseudomonadota</taxon>
        <taxon>Alphaproteobacteria</taxon>
        <taxon>Hyphomicrobiales</taxon>
        <taxon>Stappiaceae</taxon>
        <taxon>Stappia</taxon>
    </lineage>
</organism>
<keyword evidence="2" id="KW-1133">Transmembrane helix</keyword>
<sequence length="176" mass="19559">MSYRRFLAMIATSTVVMFALMYLNTYALDHIAYSQTRTWMALLMGAVMAVVMMGFMWPMYPRKQLNAAILVLAAGIFALSLWLVRSQATVDDVSYMKAMIPHHSIAILTSERANIRDPRVRKLADGIIEAQVREIDEMHQLIEELEADPPAADAPVLPSYRASGRGAPADSNPSAN</sequence>
<dbReference type="AlphaFoldDB" id="A0A285SG76"/>
<proteinExistence type="predicted"/>
<feature type="compositionally biased region" description="Low complexity" evidence="1">
    <location>
        <begin position="148"/>
        <end position="158"/>
    </location>
</feature>
<evidence type="ECO:0000313" key="4">
    <source>
        <dbReference type="EMBL" id="SOC06771.1"/>
    </source>
</evidence>
<name>A0A285SG76_9HYPH</name>
<feature type="domain" description="DUF305" evidence="3">
    <location>
        <begin position="92"/>
        <end position="153"/>
    </location>
</feature>
<dbReference type="Proteomes" id="UP000219331">
    <property type="component" value="Unassembled WGS sequence"/>
</dbReference>
<gene>
    <name evidence="4" type="ORF">SAMN05421512_105203</name>
</gene>
<dbReference type="Gene3D" id="1.20.1260.10">
    <property type="match status" value="1"/>
</dbReference>
<keyword evidence="2" id="KW-0812">Transmembrane</keyword>
<keyword evidence="2" id="KW-0472">Membrane</keyword>
<evidence type="ECO:0000256" key="2">
    <source>
        <dbReference type="SAM" id="Phobius"/>
    </source>
</evidence>